<evidence type="ECO:0000313" key="10">
    <source>
        <dbReference type="EnsemblMetazoa" id="SMAR012566-PA"/>
    </source>
</evidence>
<dbReference type="Pfam" id="PF04516">
    <property type="entry name" value="CP2"/>
    <property type="match status" value="1"/>
</dbReference>
<dbReference type="InterPro" id="IPR041418">
    <property type="entry name" value="SAM_3"/>
</dbReference>
<dbReference type="OMA" id="VEETETW"/>
<organism evidence="10 11">
    <name type="scientific">Strigamia maritima</name>
    <name type="common">European centipede</name>
    <name type="synonym">Geophilus maritimus</name>
    <dbReference type="NCBI Taxonomy" id="126957"/>
    <lineage>
        <taxon>Eukaryota</taxon>
        <taxon>Metazoa</taxon>
        <taxon>Ecdysozoa</taxon>
        <taxon>Arthropoda</taxon>
        <taxon>Myriapoda</taxon>
        <taxon>Chilopoda</taxon>
        <taxon>Pleurostigmophora</taxon>
        <taxon>Geophilomorpha</taxon>
        <taxon>Linotaeniidae</taxon>
        <taxon>Strigamia</taxon>
    </lineage>
</organism>
<dbReference type="Proteomes" id="UP000014500">
    <property type="component" value="Unassembled WGS sequence"/>
</dbReference>
<dbReference type="AlphaFoldDB" id="T1JFF2"/>
<dbReference type="PANTHER" id="PTHR11037:SF21">
    <property type="entry name" value="GEMINI, ISOFORM C"/>
    <property type="match status" value="1"/>
</dbReference>
<keyword evidence="5" id="KW-0804">Transcription</keyword>
<dbReference type="eggNOG" id="KOG4091">
    <property type="taxonomic scope" value="Eukaryota"/>
</dbReference>
<dbReference type="PhylomeDB" id="T1JFF2"/>
<dbReference type="PROSITE" id="PS51968">
    <property type="entry name" value="GRH_CP2_DB"/>
    <property type="match status" value="1"/>
</dbReference>
<dbReference type="EnsemblMetazoa" id="SMAR012566-RA">
    <property type="protein sequence ID" value="SMAR012566-PA"/>
    <property type="gene ID" value="SMAR012566"/>
</dbReference>
<keyword evidence="3" id="KW-0805">Transcription regulation</keyword>
<keyword evidence="4 7" id="KW-0238">DNA-binding</keyword>
<evidence type="ECO:0000256" key="8">
    <source>
        <dbReference type="SAM" id="MobiDB-lite"/>
    </source>
</evidence>
<protein>
    <recommendedName>
        <fullName evidence="9">Grh/CP2 DB domain-containing protein</fullName>
    </recommendedName>
</protein>
<reference evidence="11" key="1">
    <citation type="submission" date="2011-05" db="EMBL/GenBank/DDBJ databases">
        <authorList>
            <person name="Richards S.R."/>
            <person name="Qu J."/>
            <person name="Jiang H."/>
            <person name="Jhangiani S.N."/>
            <person name="Agravi P."/>
            <person name="Goodspeed R."/>
            <person name="Gross S."/>
            <person name="Mandapat C."/>
            <person name="Jackson L."/>
            <person name="Mathew T."/>
            <person name="Pu L."/>
            <person name="Thornton R."/>
            <person name="Saada N."/>
            <person name="Wilczek-Boney K.B."/>
            <person name="Lee S."/>
            <person name="Kovar C."/>
            <person name="Wu Y."/>
            <person name="Scherer S.E."/>
            <person name="Worley K.C."/>
            <person name="Muzny D.M."/>
            <person name="Gibbs R."/>
        </authorList>
    </citation>
    <scope>NUCLEOTIDE SEQUENCE</scope>
    <source>
        <strain evidence="11">Brora</strain>
    </source>
</reference>
<evidence type="ECO:0000256" key="4">
    <source>
        <dbReference type="ARBA" id="ARBA00023125"/>
    </source>
</evidence>
<dbReference type="PANTHER" id="PTHR11037">
    <property type="entry name" value="TRANSCRIPTION FACTOR CP2"/>
    <property type="match status" value="1"/>
</dbReference>
<dbReference type="InterPro" id="IPR007604">
    <property type="entry name" value="CP2"/>
</dbReference>
<dbReference type="InterPro" id="IPR040167">
    <property type="entry name" value="TF_CP2-like"/>
</dbReference>
<comment type="similarity">
    <text evidence="2">Belongs to the grh/CP2 family. CP2 subfamily.</text>
</comment>
<dbReference type="EMBL" id="JH432157">
    <property type="status" value="NOT_ANNOTATED_CDS"/>
    <property type="molecule type" value="Genomic_DNA"/>
</dbReference>
<dbReference type="Pfam" id="PF25416">
    <property type="entry name" value="GRHL1_C"/>
    <property type="match status" value="1"/>
</dbReference>
<dbReference type="Pfam" id="PF18016">
    <property type="entry name" value="SAM_3"/>
    <property type="match status" value="1"/>
</dbReference>
<dbReference type="InterPro" id="IPR013761">
    <property type="entry name" value="SAM/pointed_sf"/>
</dbReference>
<keyword evidence="11" id="KW-1185">Reference proteome</keyword>
<proteinExistence type="inferred from homology"/>
<evidence type="ECO:0000313" key="11">
    <source>
        <dbReference type="Proteomes" id="UP000014500"/>
    </source>
</evidence>
<accession>T1JFF2</accession>
<comment type="subcellular location">
    <subcellularLocation>
        <location evidence="1 7">Nucleus</location>
    </subcellularLocation>
</comment>
<evidence type="ECO:0000256" key="7">
    <source>
        <dbReference type="PROSITE-ProRule" id="PRU01313"/>
    </source>
</evidence>
<evidence type="ECO:0000259" key="9">
    <source>
        <dbReference type="PROSITE" id="PS51968"/>
    </source>
</evidence>
<dbReference type="Gene3D" id="1.10.150.50">
    <property type="entry name" value="Transcription Factor, Ets-1"/>
    <property type="match status" value="1"/>
</dbReference>
<evidence type="ECO:0000256" key="6">
    <source>
        <dbReference type="ARBA" id="ARBA00023242"/>
    </source>
</evidence>
<dbReference type="STRING" id="126957.T1JFF2"/>
<evidence type="ECO:0000256" key="2">
    <source>
        <dbReference type="ARBA" id="ARBA00010852"/>
    </source>
</evidence>
<evidence type="ECO:0000256" key="5">
    <source>
        <dbReference type="ARBA" id="ARBA00023163"/>
    </source>
</evidence>
<dbReference type="InterPro" id="IPR057520">
    <property type="entry name" value="GRHL1/CP2_C"/>
</dbReference>
<evidence type="ECO:0000256" key="1">
    <source>
        <dbReference type="ARBA" id="ARBA00004123"/>
    </source>
</evidence>
<evidence type="ECO:0000256" key="3">
    <source>
        <dbReference type="ARBA" id="ARBA00023015"/>
    </source>
</evidence>
<name>T1JFF2_STRMM</name>
<dbReference type="GO" id="GO:0000978">
    <property type="term" value="F:RNA polymerase II cis-regulatory region sequence-specific DNA binding"/>
    <property type="evidence" value="ECO:0007669"/>
    <property type="project" value="TreeGrafter"/>
</dbReference>
<reference evidence="10" key="2">
    <citation type="submission" date="2015-02" db="UniProtKB">
        <authorList>
            <consortium name="EnsemblMetazoa"/>
        </authorList>
    </citation>
    <scope>IDENTIFICATION</scope>
</reference>
<dbReference type="GO" id="GO:0005634">
    <property type="term" value="C:nucleus"/>
    <property type="evidence" value="ECO:0007669"/>
    <property type="project" value="UniProtKB-SubCell"/>
</dbReference>
<feature type="domain" description="Grh/CP2 DB" evidence="9">
    <location>
        <begin position="101"/>
        <end position="323"/>
    </location>
</feature>
<keyword evidence="6 7" id="KW-0539">Nucleus</keyword>
<dbReference type="SUPFAM" id="SSF47769">
    <property type="entry name" value="SAM/Pointed domain"/>
    <property type="match status" value="1"/>
</dbReference>
<sequence length="508" mass="57379">MPLTPLWNEEMESEQKYWEPSQNASCMVSEDDSEGYWSVCSEHGAIASEEMANNGAIFYKTRCRQVTTSSPQTPTVNTNVVSSPHLLHNVPSYPVNNSILTQNRFQYVLGAATSIATKMHEETLTYLNQGQSYEIKLKKLGDLTEFRGKLLKSIVRVSFHERRLQYTEKEQIQNWRQTRPNERILEIDVPLSYGICDVVQDQIQLNACEFVWDPTKETGVFIRVNCVSTEFTPKKHGGEKGVPFRIQIETFTHSDGPPQRLHCASCQVKVFKFEFSQCALDTIYTSPAPPPPSTVSSTISHKNNESFQYSPSPDQLPPGTPTSMTADSPVGEHTNDSIDNPVIEFMQMYQQPLPSEATAAQASQWLHANRFGQYVRMLSGFSGADILRLNRDDLIQICGIADGIRLFNTRTIRPRLTIYVCLEPEQVYHAIYLGNLTLDELLGKLAIVLSITPQQIHDIFIQGPSGIHILVADEVIQNIPQESMFAIEIIKDQTSEFYHLLLKTNNSQ</sequence>
<dbReference type="HOGENOM" id="CLU_015127_2_0_1"/>
<dbReference type="GO" id="GO:0001228">
    <property type="term" value="F:DNA-binding transcription activator activity, RNA polymerase II-specific"/>
    <property type="evidence" value="ECO:0007669"/>
    <property type="project" value="TreeGrafter"/>
</dbReference>
<feature type="region of interest" description="Disordered" evidence="8">
    <location>
        <begin position="286"/>
        <end position="337"/>
    </location>
</feature>